<reference evidence="2 3" key="1">
    <citation type="journal article" date="2015" name="Proc. Natl. Acad. Sci. U.S.A.">
        <title>The resurrection genome of Boea hygrometrica: A blueprint for survival of dehydration.</title>
        <authorList>
            <person name="Xiao L."/>
            <person name="Yang G."/>
            <person name="Zhang L."/>
            <person name="Yang X."/>
            <person name="Zhao S."/>
            <person name="Ji Z."/>
            <person name="Zhou Q."/>
            <person name="Hu M."/>
            <person name="Wang Y."/>
            <person name="Chen M."/>
            <person name="Xu Y."/>
            <person name="Jin H."/>
            <person name="Xiao X."/>
            <person name="Hu G."/>
            <person name="Bao F."/>
            <person name="Hu Y."/>
            <person name="Wan P."/>
            <person name="Li L."/>
            <person name="Deng X."/>
            <person name="Kuang T."/>
            <person name="Xiang C."/>
            <person name="Zhu J.K."/>
            <person name="Oliver M.J."/>
            <person name="He Y."/>
        </authorList>
    </citation>
    <scope>NUCLEOTIDE SEQUENCE [LARGE SCALE GENOMIC DNA]</scope>
    <source>
        <strain evidence="3">cv. XS01</strain>
    </source>
</reference>
<dbReference type="Proteomes" id="UP000250235">
    <property type="component" value="Unassembled WGS sequence"/>
</dbReference>
<name>A0A2Z7DCW4_9LAMI</name>
<evidence type="ECO:0000256" key="1">
    <source>
        <dbReference type="SAM" id="MobiDB-lite"/>
    </source>
</evidence>
<organism evidence="2 3">
    <name type="scientific">Dorcoceras hygrometricum</name>
    <dbReference type="NCBI Taxonomy" id="472368"/>
    <lineage>
        <taxon>Eukaryota</taxon>
        <taxon>Viridiplantae</taxon>
        <taxon>Streptophyta</taxon>
        <taxon>Embryophyta</taxon>
        <taxon>Tracheophyta</taxon>
        <taxon>Spermatophyta</taxon>
        <taxon>Magnoliopsida</taxon>
        <taxon>eudicotyledons</taxon>
        <taxon>Gunneridae</taxon>
        <taxon>Pentapetalae</taxon>
        <taxon>asterids</taxon>
        <taxon>lamiids</taxon>
        <taxon>Lamiales</taxon>
        <taxon>Gesneriaceae</taxon>
        <taxon>Didymocarpoideae</taxon>
        <taxon>Trichosporeae</taxon>
        <taxon>Loxocarpinae</taxon>
        <taxon>Dorcoceras</taxon>
    </lineage>
</organism>
<proteinExistence type="predicted"/>
<evidence type="ECO:0000313" key="3">
    <source>
        <dbReference type="Proteomes" id="UP000250235"/>
    </source>
</evidence>
<evidence type="ECO:0000313" key="2">
    <source>
        <dbReference type="EMBL" id="KZV57472.1"/>
    </source>
</evidence>
<feature type="region of interest" description="Disordered" evidence="1">
    <location>
        <begin position="206"/>
        <end position="263"/>
    </location>
</feature>
<dbReference type="EMBL" id="KQ987284">
    <property type="protein sequence ID" value="KZV57472.1"/>
    <property type="molecule type" value="Genomic_DNA"/>
</dbReference>
<protein>
    <submittedName>
        <fullName evidence="2">Zinc finger CCCH domain-containing protein 34-like</fullName>
    </submittedName>
</protein>
<dbReference type="AlphaFoldDB" id="A0A2Z7DCW4"/>
<gene>
    <name evidence="2" type="ORF">F511_32148</name>
</gene>
<accession>A0A2Z7DCW4</accession>
<keyword evidence="3" id="KW-1185">Reference proteome</keyword>
<sequence>MRAWFKCSKALESTGVHGFLGCPSVLYEKDLESFFSNATVHGDSVISCVQSKFVGISEELFAGSFALPTEGLTSMDEVPKDLIYDARSVFSASGEPIKTSCRILRRSHSRAISTNDSHSLWPQDKLVDILKDMVTTSSKQSKGGFCSPNLWFAEGCSKYDSGRGEDLPTSEDSYDQNCYIAKNKSISAEEVADDPQVEKVVKKAAAKMRPDPAAEPVAKRKRTTVGRGAPTEKSLAIRVSGDEKSDEEEIVEQGTEKERTAVEQPTVEEIVEEIVAKVIAETTEIEIEEPTTVETESRIDVSAITNYDVVISFKVLSNEEGPLVETEKEKETEKETAGKWKKFENIIDSEDTEPLSKVLKLTETSLYDEESMSIEDILRQIPEEMMLPSVMTEEATKIRFYRGIAFREVNWYKASLPQIDTDAKGNEPVVEEIIKGNCQTSCTTQS</sequence>